<organism evidence="1 2">
    <name type="scientific">Sphingomonas taxi</name>
    <dbReference type="NCBI Taxonomy" id="1549858"/>
    <lineage>
        <taxon>Bacteria</taxon>
        <taxon>Pseudomonadati</taxon>
        <taxon>Pseudomonadota</taxon>
        <taxon>Alphaproteobacteria</taxon>
        <taxon>Sphingomonadales</taxon>
        <taxon>Sphingomonadaceae</taxon>
        <taxon>Sphingomonas</taxon>
    </lineage>
</organism>
<evidence type="ECO:0000313" key="2">
    <source>
        <dbReference type="Proteomes" id="UP000249229"/>
    </source>
</evidence>
<name>A0A2W5PBH7_9SPHN</name>
<comment type="caution">
    <text evidence="1">The sequence shown here is derived from an EMBL/GenBank/DDBJ whole genome shotgun (WGS) entry which is preliminary data.</text>
</comment>
<evidence type="ECO:0000313" key="1">
    <source>
        <dbReference type="EMBL" id="PZQ62946.1"/>
    </source>
</evidence>
<accession>A0A2W5PBH7</accession>
<protein>
    <submittedName>
        <fullName evidence="1">Uncharacterized protein</fullName>
    </submittedName>
</protein>
<dbReference type="Proteomes" id="UP000249229">
    <property type="component" value="Unassembled WGS sequence"/>
</dbReference>
<gene>
    <name evidence="1" type="ORF">DI544_01790</name>
</gene>
<dbReference type="EMBL" id="QFQI01000001">
    <property type="protein sequence ID" value="PZQ62946.1"/>
    <property type="molecule type" value="Genomic_DNA"/>
</dbReference>
<sequence>MLIVLLALQVAAPATVPRQHSILAPVATQPCTRRGPADEVVVCADPLPDQTLPLPSEATATGAVPVNRDMTGAGALAAQSSPCATRVGGCQTGIDILGMGTALVRGVQKLVAPGSCCERPGEATGTGMLVQDLVGGIAKGTRGKPDRSRRVAIDLEEPVLTGRVRP</sequence>
<dbReference type="AlphaFoldDB" id="A0A2W5PBH7"/>
<reference evidence="1 2" key="1">
    <citation type="submission" date="2017-08" db="EMBL/GenBank/DDBJ databases">
        <title>Infants hospitalized years apart are colonized by the same room-sourced microbial strains.</title>
        <authorList>
            <person name="Brooks B."/>
            <person name="Olm M.R."/>
            <person name="Firek B.A."/>
            <person name="Baker R."/>
            <person name="Thomas B.C."/>
            <person name="Morowitz M.J."/>
            <person name="Banfield J.F."/>
        </authorList>
    </citation>
    <scope>NUCLEOTIDE SEQUENCE [LARGE SCALE GENOMIC DNA]</scope>
    <source>
        <strain evidence="1">S2_005_001_R1_22</strain>
    </source>
</reference>
<proteinExistence type="predicted"/>